<evidence type="ECO:0000256" key="12">
    <source>
        <dbReference type="ARBA" id="ARBA00023008"/>
    </source>
</evidence>
<dbReference type="InterPro" id="IPR036927">
    <property type="entry name" value="Cyt_c_oxase-like_su1_sf"/>
</dbReference>
<name>A0ABZ2KBD1_9BACT</name>
<reference evidence="17 18" key="1">
    <citation type="submission" date="2021-12" db="EMBL/GenBank/DDBJ databases">
        <title>Discovery of the Pendulisporaceae a myxobacterial family with distinct sporulation behavior and unique specialized metabolism.</title>
        <authorList>
            <person name="Garcia R."/>
            <person name="Popoff A."/>
            <person name="Bader C.D."/>
            <person name="Loehr J."/>
            <person name="Walesch S."/>
            <person name="Walt C."/>
            <person name="Boldt J."/>
            <person name="Bunk B."/>
            <person name="Haeckl F.J.F.P.J."/>
            <person name="Gunesch A.P."/>
            <person name="Birkelbach J."/>
            <person name="Nuebel U."/>
            <person name="Pietschmann T."/>
            <person name="Bach T."/>
            <person name="Mueller R."/>
        </authorList>
    </citation>
    <scope>NUCLEOTIDE SEQUENCE [LARGE SCALE GENOMIC DNA]</scope>
    <source>
        <strain evidence="17 18">MSr12523</strain>
    </source>
</reference>
<sequence length="619" mass="67218">MMSRARAWLGTTEHTAIGARFITTALIFFLLGGLLALVMRLQLAVPLANVVGPDTYNQVFTTHGSTMMFLFAVPVMQGLGLYFVPLMVGARNTAFPRLAAYCYWVYLCGGLFLIVSFLSNTGPDTGWFAYVPLSGPEYSPGKRVDVWAQVVTFTELSALGVAVNVIVTVFKHKAPGMSLDRLPIFVWASLVTAFMVVFAMPAVMIGSSCLALDRLVATHFFNPAEGGDALLWQHMFWFFGHPEVYIIFLPALGMVSEIVVSCTGRTLFGYVPVVLANVGTAIMAFGLWVHHMFATGLPQLGASFFTGASILIAIPTGVQFFCWIATIWGSRPEFNASFWFVLAFFATFLVGGLSGVMLASVPLDLQVHDTFFVVAHLHYVLIGGAVFPLFGGLVHWFPKITGRRLDERLGKLSVALVFTGFNVTFFPQHVLGLHGMPRRVYTYLPESGWGTWNMVSTVGAFVLGLGVLVLLANIAVSLRAGAPAGRDPWRSPSLEWALDSPPPFRTRPTFVVSSAYPMWNGELGQVTGLAPNEQLVTRAVDAEPDHKTKIPGPTILPLFAALATTALIIACIFTPWGLPIGGAAVGSTLVAWFWPGRRGTPSFETLDRRRAEATGSFSA</sequence>
<evidence type="ECO:0000256" key="4">
    <source>
        <dbReference type="ARBA" id="ARBA00022475"/>
    </source>
</evidence>
<feature type="transmembrane region" description="Helical" evidence="15">
    <location>
        <begin position="555"/>
        <end position="578"/>
    </location>
</feature>
<feature type="transmembrane region" description="Helical" evidence="15">
    <location>
        <begin position="146"/>
        <end position="170"/>
    </location>
</feature>
<evidence type="ECO:0000313" key="17">
    <source>
        <dbReference type="EMBL" id="WXA95389.1"/>
    </source>
</evidence>
<feature type="transmembrane region" description="Helical" evidence="15">
    <location>
        <begin position="409"/>
        <end position="431"/>
    </location>
</feature>
<evidence type="ECO:0000259" key="16">
    <source>
        <dbReference type="PROSITE" id="PS50855"/>
    </source>
</evidence>
<evidence type="ECO:0000256" key="5">
    <source>
        <dbReference type="ARBA" id="ARBA00022617"/>
    </source>
</evidence>
<comment type="similarity">
    <text evidence="2 14">Belongs to the heme-copper respiratory oxidase family.</text>
</comment>
<feature type="transmembrane region" description="Helical" evidence="15">
    <location>
        <begin position="21"/>
        <end position="45"/>
    </location>
</feature>
<gene>
    <name evidence="17" type="ORF">LZC95_00855</name>
</gene>
<evidence type="ECO:0000256" key="14">
    <source>
        <dbReference type="RuleBase" id="RU000370"/>
    </source>
</evidence>
<dbReference type="PANTHER" id="PTHR10422:SF35">
    <property type="entry name" value="CYTOCHROME BO(3) UBIQUINOL OXIDASE SUBUNIT 1"/>
    <property type="match status" value="1"/>
</dbReference>
<keyword evidence="12" id="KW-0186">Copper</keyword>
<dbReference type="InterPro" id="IPR023616">
    <property type="entry name" value="Cyt_c_oxase-like_su1_dom"/>
</dbReference>
<feature type="transmembrane region" description="Helical" evidence="15">
    <location>
        <begin position="65"/>
        <end position="86"/>
    </location>
</feature>
<dbReference type="RefSeq" id="WP_394845996.1">
    <property type="nucleotide sequence ID" value="NZ_CP089982.1"/>
</dbReference>
<evidence type="ECO:0000256" key="6">
    <source>
        <dbReference type="ARBA" id="ARBA00022660"/>
    </source>
</evidence>
<dbReference type="Proteomes" id="UP001379533">
    <property type="component" value="Chromosome"/>
</dbReference>
<feature type="transmembrane region" description="Helical" evidence="15">
    <location>
        <begin position="235"/>
        <end position="255"/>
    </location>
</feature>
<feature type="transmembrane region" description="Helical" evidence="15">
    <location>
        <begin position="267"/>
        <end position="289"/>
    </location>
</feature>
<evidence type="ECO:0000256" key="2">
    <source>
        <dbReference type="ARBA" id="ARBA00009578"/>
    </source>
</evidence>
<evidence type="ECO:0000256" key="9">
    <source>
        <dbReference type="ARBA" id="ARBA00022982"/>
    </source>
</evidence>
<feature type="domain" description="Cytochrome oxidase subunit I profile" evidence="16">
    <location>
        <begin position="2"/>
        <end position="503"/>
    </location>
</feature>
<evidence type="ECO:0000256" key="11">
    <source>
        <dbReference type="ARBA" id="ARBA00023004"/>
    </source>
</evidence>
<evidence type="ECO:0000256" key="10">
    <source>
        <dbReference type="ARBA" id="ARBA00022989"/>
    </source>
</evidence>
<keyword evidence="7 14" id="KW-0812">Transmembrane</keyword>
<evidence type="ECO:0000313" key="18">
    <source>
        <dbReference type="Proteomes" id="UP001379533"/>
    </source>
</evidence>
<keyword evidence="3 14" id="KW-0813">Transport</keyword>
<dbReference type="Pfam" id="PF00115">
    <property type="entry name" value="COX1"/>
    <property type="match status" value="1"/>
</dbReference>
<proteinExistence type="inferred from homology"/>
<dbReference type="EMBL" id="CP089982">
    <property type="protein sequence ID" value="WXA95389.1"/>
    <property type="molecule type" value="Genomic_DNA"/>
</dbReference>
<dbReference type="PROSITE" id="PS00077">
    <property type="entry name" value="COX1_CUB"/>
    <property type="match status" value="1"/>
</dbReference>
<keyword evidence="10 15" id="KW-1133">Transmembrane helix</keyword>
<feature type="transmembrane region" description="Helical" evidence="15">
    <location>
        <begin position="182"/>
        <end position="205"/>
    </location>
</feature>
<feature type="transmembrane region" description="Helical" evidence="15">
    <location>
        <begin position="98"/>
        <end position="118"/>
    </location>
</feature>
<keyword evidence="9 14" id="KW-0249">Electron transport</keyword>
<dbReference type="InterPro" id="IPR023615">
    <property type="entry name" value="Cyt_c_Oxase_su1_BS"/>
</dbReference>
<evidence type="ECO:0000256" key="3">
    <source>
        <dbReference type="ARBA" id="ARBA00022448"/>
    </source>
</evidence>
<keyword evidence="6 14" id="KW-0679">Respiratory chain</keyword>
<feature type="transmembrane region" description="Helical" evidence="15">
    <location>
        <begin position="371"/>
        <end position="397"/>
    </location>
</feature>
<protein>
    <submittedName>
        <fullName evidence="17">Cbb3-type cytochrome c oxidase subunit I</fullName>
    </submittedName>
</protein>
<feature type="transmembrane region" description="Helical" evidence="15">
    <location>
        <begin position="451"/>
        <end position="476"/>
    </location>
</feature>
<keyword evidence="18" id="KW-1185">Reference proteome</keyword>
<dbReference type="PRINTS" id="PR01165">
    <property type="entry name" value="CYCOXIDASEI"/>
</dbReference>
<keyword evidence="4" id="KW-1003">Cell membrane</keyword>
<dbReference type="PANTHER" id="PTHR10422">
    <property type="entry name" value="CYTOCHROME C OXIDASE SUBUNIT 1"/>
    <property type="match status" value="1"/>
</dbReference>
<evidence type="ECO:0000256" key="8">
    <source>
        <dbReference type="ARBA" id="ARBA00022723"/>
    </source>
</evidence>
<keyword evidence="5 14" id="KW-0349">Heme</keyword>
<dbReference type="InterPro" id="IPR000883">
    <property type="entry name" value="Cyt_C_Oxase_1"/>
</dbReference>
<evidence type="ECO:0000256" key="13">
    <source>
        <dbReference type="ARBA" id="ARBA00023136"/>
    </source>
</evidence>
<keyword evidence="13 15" id="KW-0472">Membrane</keyword>
<keyword evidence="8" id="KW-0479">Metal-binding</keyword>
<evidence type="ECO:0000256" key="7">
    <source>
        <dbReference type="ARBA" id="ARBA00022692"/>
    </source>
</evidence>
<keyword evidence="11" id="KW-0408">Iron</keyword>
<evidence type="ECO:0000256" key="15">
    <source>
        <dbReference type="SAM" id="Phobius"/>
    </source>
</evidence>
<organism evidence="17 18">
    <name type="scientific">Pendulispora brunnea</name>
    <dbReference type="NCBI Taxonomy" id="2905690"/>
    <lineage>
        <taxon>Bacteria</taxon>
        <taxon>Pseudomonadati</taxon>
        <taxon>Myxococcota</taxon>
        <taxon>Myxococcia</taxon>
        <taxon>Myxococcales</taxon>
        <taxon>Sorangiineae</taxon>
        <taxon>Pendulisporaceae</taxon>
        <taxon>Pendulispora</taxon>
    </lineage>
</organism>
<accession>A0ABZ2KBD1</accession>
<evidence type="ECO:0000256" key="1">
    <source>
        <dbReference type="ARBA" id="ARBA00004651"/>
    </source>
</evidence>
<comment type="subcellular location">
    <subcellularLocation>
        <location evidence="1">Cell membrane</location>
        <topology evidence="1">Multi-pass membrane protein</topology>
    </subcellularLocation>
</comment>
<dbReference type="SUPFAM" id="SSF81442">
    <property type="entry name" value="Cytochrome c oxidase subunit I-like"/>
    <property type="match status" value="1"/>
</dbReference>
<dbReference type="PROSITE" id="PS50855">
    <property type="entry name" value="COX1"/>
    <property type="match status" value="1"/>
</dbReference>
<feature type="transmembrane region" description="Helical" evidence="15">
    <location>
        <begin position="301"/>
        <end position="326"/>
    </location>
</feature>
<dbReference type="Gene3D" id="1.20.210.10">
    <property type="entry name" value="Cytochrome c oxidase-like, subunit I domain"/>
    <property type="match status" value="1"/>
</dbReference>
<feature type="transmembrane region" description="Helical" evidence="15">
    <location>
        <begin position="338"/>
        <end position="359"/>
    </location>
</feature>